<accession>A0A7X6DUC7</accession>
<evidence type="ECO:0000256" key="6">
    <source>
        <dbReference type="ARBA" id="ARBA00022691"/>
    </source>
</evidence>
<dbReference type="PANTHER" id="PTHR43467">
    <property type="entry name" value="COBALT-PRECORRIN-2 C(20)-METHYLTRANSFERASE"/>
    <property type="match status" value="1"/>
</dbReference>
<keyword evidence="6" id="KW-0949">S-adenosyl-L-methionine</keyword>
<dbReference type="PIRSF" id="PIRSF036427">
    <property type="entry name" value="Precrrn-2_mtase"/>
    <property type="match status" value="1"/>
</dbReference>
<evidence type="ECO:0000256" key="4">
    <source>
        <dbReference type="ARBA" id="ARBA00022603"/>
    </source>
</evidence>
<dbReference type="CDD" id="cd11645">
    <property type="entry name" value="Precorrin_2_C20_MT"/>
    <property type="match status" value="1"/>
</dbReference>
<dbReference type="GO" id="GO:0032259">
    <property type="term" value="P:methylation"/>
    <property type="evidence" value="ECO:0007669"/>
    <property type="project" value="UniProtKB-KW"/>
</dbReference>
<keyword evidence="10" id="KW-1185">Reference proteome</keyword>
<dbReference type="SUPFAM" id="SSF53790">
    <property type="entry name" value="Tetrapyrrole methylase"/>
    <property type="match status" value="1"/>
</dbReference>
<evidence type="ECO:0000313" key="9">
    <source>
        <dbReference type="EMBL" id="NKE73577.1"/>
    </source>
</evidence>
<evidence type="ECO:0000259" key="8">
    <source>
        <dbReference type="Pfam" id="PF00590"/>
    </source>
</evidence>
<dbReference type="InterPro" id="IPR000878">
    <property type="entry name" value="4pyrrol_Mease"/>
</dbReference>
<comment type="pathway">
    <text evidence="1">Cofactor biosynthesis; adenosylcobalamin biosynthesis.</text>
</comment>
<dbReference type="Gene3D" id="3.40.1010.10">
    <property type="entry name" value="Cobalt-precorrin-4 Transmethylase, Domain 1"/>
    <property type="match status" value="1"/>
</dbReference>
<feature type="domain" description="Tetrapyrrole methylase" evidence="8">
    <location>
        <begin position="5"/>
        <end position="213"/>
    </location>
</feature>
<gene>
    <name evidence="9" type="primary">cobI</name>
    <name evidence="9" type="ORF">MNODULE_22715</name>
</gene>
<evidence type="ECO:0000256" key="5">
    <source>
        <dbReference type="ARBA" id="ARBA00022679"/>
    </source>
</evidence>
<dbReference type="InterPro" id="IPR014776">
    <property type="entry name" value="4pyrrole_Mease_sub2"/>
</dbReference>
<organism evidence="9 10">
    <name type="scientific">Candidatus Manganitrophus noduliformans</name>
    <dbReference type="NCBI Taxonomy" id="2606439"/>
    <lineage>
        <taxon>Bacteria</taxon>
        <taxon>Pseudomonadati</taxon>
        <taxon>Nitrospirota</taxon>
        <taxon>Nitrospiria</taxon>
        <taxon>Candidatus Troglogloeales</taxon>
        <taxon>Candidatus Manganitrophaceae</taxon>
        <taxon>Candidatus Manganitrophus</taxon>
    </lineage>
</organism>
<proteinExistence type="inferred from homology"/>
<dbReference type="EMBL" id="VTOW01000008">
    <property type="protein sequence ID" value="NKE73577.1"/>
    <property type="molecule type" value="Genomic_DNA"/>
</dbReference>
<protein>
    <submittedName>
        <fullName evidence="9">Precorrin-2 C(20)-methyltransferase</fullName>
        <ecNumber evidence="9">2.1.1.130</ecNumber>
    </submittedName>
</protein>
<keyword evidence="3" id="KW-0169">Cobalamin biosynthesis</keyword>
<dbReference type="GO" id="GO:0009236">
    <property type="term" value="P:cobalamin biosynthetic process"/>
    <property type="evidence" value="ECO:0007669"/>
    <property type="project" value="UniProtKB-UniRule"/>
</dbReference>
<name>A0A7X6DUC7_9BACT</name>
<dbReference type="Proteomes" id="UP000534783">
    <property type="component" value="Unassembled WGS sequence"/>
</dbReference>
<dbReference type="InterPro" id="IPR006364">
    <property type="entry name" value="CobI/CbiL/CobIJ_dom"/>
</dbReference>
<dbReference type="PANTHER" id="PTHR43467:SF2">
    <property type="entry name" value="COBALT-PRECORRIN-2 C(20)-METHYLTRANSFERASE"/>
    <property type="match status" value="1"/>
</dbReference>
<dbReference type="NCBIfam" id="TIGR01467">
    <property type="entry name" value="cobI_cbiL"/>
    <property type="match status" value="1"/>
</dbReference>
<evidence type="ECO:0000313" key="10">
    <source>
        <dbReference type="Proteomes" id="UP000534783"/>
    </source>
</evidence>
<evidence type="ECO:0000256" key="1">
    <source>
        <dbReference type="ARBA" id="ARBA00004953"/>
    </source>
</evidence>
<sequence length="238" mass="26615">MKLGRFYGIGVGPGDPELLTIKALNRLRSVDVICYPACRPGAGSYALRIVQGLVGERAELKGLLFPMEREMERLVPIWKESVAAIYGDLSAGREVAFITEGDPFFYSTFVYLYDLMRQLHPEVAIEVIPGISSVMAASVRAGVPLAMADERMAVLPATYEDDYLEEALDRFDTVVFIKVSSVLPKLIALLERMKLIDRAVMVERCGSAEERLVYDLSTLRETRLNYLSLVIVRKGECR</sequence>
<comment type="caution">
    <text evidence="9">The sequence shown here is derived from an EMBL/GenBank/DDBJ whole genome shotgun (WGS) entry which is preliminary data.</text>
</comment>
<comment type="similarity">
    <text evidence="2 7">Belongs to the precorrin methyltransferase family.</text>
</comment>
<dbReference type="RefSeq" id="WP_168063536.1">
    <property type="nucleotide sequence ID" value="NZ_VTOW01000008.1"/>
</dbReference>
<dbReference type="Gene3D" id="3.30.950.10">
    <property type="entry name" value="Methyltransferase, Cobalt-precorrin-4 Transmethylase, Domain 2"/>
    <property type="match status" value="1"/>
</dbReference>
<keyword evidence="4 9" id="KW-0489">Methyltransferase</keyword>
<dbReference type="InterPro" id="IPR014777">
    <property type="entry name" value="4pyrrole_Mease_sub1"/>
</dbReference>
<dbReference type="UniPathway" id="UPA00148"/>
<evidence type="ECO:0000256" key="7">
    <source>
        <dbReference type="PIRNR" id="PIRNR036427"/>
    </source>
</evidence>
<dbReference type="Pfam" id="PF00590">
    <property type="entry name" value="TP_methylase"/>
    <property type="match status" value="1"/>
</dbReference>
<dbReference type="AlphaFoldDB" id="A0A7X6DUC7"/>
<dbReference type="InterPro" id="IPR012382">
    <property type="entry name" value="CobI/CbiL"/>
</dbReference>
<reference evidence="9 10" key="1">
    <citation type="journal article" date="2020" name="Nature">
        <title>Bacterial chemolithoautotrophy via manganese oxidation.</title>
        <authorList>
            <person name="Yu H."/>
            <person name="Leadbetter J.R."/>
        </authorList>
    </citation>
    <scope>NUCLEOTIDE SEQUENCE [LARGE SCALE GENOMIC DNA]</scope>
    <source>
        <strain evidence="9 10">Mn-1</strain>
    </source>
</reference>
<evidence type="ECO:0000256" key="2">
    <source>
        <dbReference type="ARBA" id="ARBA00005879"/>
    </source>
</evidence>
<dbReference type="InterPro" id="IPR035996">
    <property type="entry name" value="4pyrrol_Methylase_sf"/>
</dbReference>
<dbReference type="EC" id="2.1.1.130" evidence="9"/>
<evidence type="ECO:0000256" key="3">
    <source>
        <dbReference type="ARBA" id="ARBA00022573"/>
    </source>
</evidence>
<keyword evidence="5 9" id="KW-0808">Transferase</keyword>
<dbReference type="GO" id="GO:0030788">
    <property type="term" value="F:precorrin-2 C20-methyltransferase activity"/>
    <property type="evidence" value="ECO:0007669"/>
    <property type="project" value="UniProtKB-EC"/>
</dbReference>